<feature type="domain" description="EamA" evidence="2">
    <location>
        <begin position="7"/>
        <end position="138"/>
    </location>
</feature>
<feature type="transmembrane region" description="Helical" evidence="1">
    <location>
        <begin position="220"/>
        <end position="239"/>
    </location>
</feature>
<accession>A0A0B4XS47</accession>
<feature type="transmembrane region" description="Helical" evidence="1">
    <location>
        <begin position="37"/>
        <end position="55"/>
    </location>
</feature>
<proteinExistence type="predicted"/>
<evidence type="ECO:0000313" key="3">
    <source>
        <dbReference type="EMBL" id="AJD49077.1"/>
    </source>
</evidence>
<feature type="transmembrane region" description="Helical" evidence="1">
    <location>
        <begin position="245"/>
        <end position="266"/>
    </location>
</feature>
<protein>
    <recommendedName>
        <fullName evidence="2">EamA domain-containing protein</fullName>
    </recommendedName>
</protein>
<feature type="transmembrane region" description="Helical" evidence="1">
    <location>
        <begin position="186"/>
        <end position="208"/>
    </location>
</feature>
<dbReference type="STRING" id="391936.S7S_13325"/>
<dbReference type="AlphaFoldDB" id="A0A0B4XS47"/>
<dbReference type="EMBL" id="CP004387">
    <property type="protein sequence ID" value="AJD49077.1"/>
    <property type="molecule type" value="Genomic_DNA"/>
</dbReference>
<gene>
    <name evidence="3" type="ORF">S7S_13325</name>
</gene>
<dbReference type="GO" id="GO:0016020">
    <property type="term" value="C:membrane"/>
    <property type="evidence" value="ECO:0007669"/>
    <property type="project" value="InterPro"/>
</dbReference>
<feature type="transmembrane region" description="Helical" evidence="1">
    <location>
        <begin position="155"/>
        <end position="174"/>
    </location>
</feature>
<keyword evidence="1" id="KW-0472">Membrane</keyword>
<feature type="transmembrane region" description="Helical" evidence="1">
    <location>
        <begin position="67"/>
        <end position="84"/>
    </location>
</feature>
<reference evidence="3 4" key="1">
    <citation type="journal article" date="2012" name="J. Bacteriol.">
        <title>Genome sequence of an alkane-degrading bacterium, Alcanivorax pacificus type strain W11-5, isolated from deep sea sediment.</title>
        <authorList>
            <person name="Lai Q."/>
            <person name="Shao Z."/>
        </authorList>
    </citation>
    <scope>NUCLEOTIDE SEQUENCE [LARGE SCALE GENOMIC DNA]</scope>
    <source>
        <strain evidence="3 4">W11-5</strain>
    </source>
</reference>
<keyword evidence="4" id="KW-1185">Reference proteome</keyword>
<dbReference type="KEGG" id="apac:S7S_13325"/>
<dbReference type="Pfam" id="PF00892">
    <property type="entry name" value="EamA"/>
    <property type="match status" value="2"/>
</dbReference>
<dbReference type="PANTHER" id="PTHR22911">
    <property type="entry name" value="ACYL-MALONYL CONDENSING ENZYME-RELATED"/>
    <property type="match status" value="1"/>
</dbReference>
<evidence type="ECO:0000259" key="2">
    <source>
        <dbReference type="Pfam" id="PF00892"/>
    </source>
</evidence>
<feature type="domain" description="EamA" evidence="2">
    <location>
        <begin position="158"/>
        <end position="293"/>
    </location>
</feature>
<dbReference type="SUPFAM" id="SSF103481">
    <property type="entry name" value="Multidrug resistance efflux transporter EmrE"/>
    <property type="match status" value="2"/>
</dbReference>
<evidence type="ECO:0000256" key="1">
    <source>
        <dbReference type="SAM" id="Phobius"/>
    </source>
</evidence>
<feature type="transmembrane region" description="Helical" evidence="1">
    <location>
        <begin position="122"/>
        <end position="143"/>
    </location>
</feature>
<keyword evidence="1" id="KW-0812">Transmembrane</keyword>
<feature type="transmembrane region" description="Helical" evidence="1">
    <location>
        <begin position="278"/>
        <end position="297"/>
    </location>
</feature>
<feature type="transmembrane region" description="Helical" evidence="1">
    <location>
        <begin position="96"/>
        <end position="116"/>
    </location>
</feature>
<name>A0A0B4XS47_9GAMM</name>
<keyword evidence="1" id="KW-1133">Transmembrane helix</keyword>
<dbReference type="InterPro" id="IPR037185">
    <property type="entry name" value="EmrE-like"/>
</dbReference>
<evidence type="ECO:0000313" key="4">
    <source>
        <dbReference type="Proteomes" id="UP000006764"/>
    </source>
</evidence>
<dbReference type="HOGENOM" id="CLU_927080_0_0_6"/>
<dbReference type="OrthoDB" id="6165091at2"/>
<dbReference type="RefSeq" id="WP_008734259.1">
    <property type="nucleotide sequence ID" value="NZ_CP004387.1"/>
</dbReference>
<organism evidence="3 4">
    <name type="scientific">Isoalcanivorax pacificus W11-5</name>
    <dbReference type="NCBI Taxonomy" id="391936"/>
    <lineage>
        <taxon>Bacteria</taxon>
        <taxon>Pseudomonadati</taxon>
        <taxon>Pseudomonadota</taxon>
        <taxon>Gammaproteobacteria</taxon>
        <taxon>Oceanospirillales</taxon>
        <taxon>Alcanivoracaceae</taxon>
        <taxon>Isoalcanivorax</taxon>
    </lineage>
</organism>
<feature type="transmembrane region" description="Helical" evidence="1">
    <location>
        <begin position="6"/>
        <end position="25"/>
    </location>
</feature>
<dbReference type="Proteomes" id="UP000006764">
    <property type="component" value="Chromosome"/>
</dbReference>
<dbReference type="InterPro" id="IPR000620">
    <property type="entry name" value="EamA_dom"/>
</dbReference>
<sequence length="298" mass="32270">MMPALFPVVIALLSALMFALTFVCVRVGVKTASTTTALWVTLSVNVVFLWLISLVMHGPQFGDWWQWRYFFLSGMFAPLLGRMFQFHGMTYLGANITTPLTLTHPVVSVLLAILFLGEHLSWLGMAGALLVVVGSVIVGSEGGQQGTRSLAQVPRTYLLLPLAASLCYGISVVFRKMGIDLGTDAITAAAVTCFSSWLFASLYVLATGKVREIRCSRREFFFFVLAGVFSGLGPMLLYLSLQREALVVIAPIAATTPLFVLLVSWLFLRADELFTPKVITGTVATVAGVVLVSAYGIA</sequence>
<dbReference type="PANTHER" id="PTHR22911:SF137">
    <property type="entry name" value="SOLUTE CARRIER FAMILY 35 MEMBER G2-RELATED"/>
    <property type="match status" value="1"/>
</dbReference>